<evidence type="ECO:0000256" key="1">
    <source>
        <dbReference type="ARBA" id="ARBA00022737"/>
    </source>
</evidence>
<comment type="caution">
    <text evidence="5">The sequence shown here is derived from an EMBL/GenBank/DDBJ whole genome shotgun (WGS) entry which is preliminary data.</text>
</comment>
<feature type="repeat" description="ANK" evidence="3">
    <location>
        <begin position="299"/>
        <end position="331"/>
    </location>
</feature>
<evidence type="ECO:0000256" key="3">
    <source>
        <dbReference type="PROSITE-ProRule" id="PRU00023"/>
    </source>
</evidence>
<dbReference type="InterPro" id="IPR036770">
    <property type="entry name" value="Ankyrin_rpt-contain_sf"/>
</dbReference>
<reference evidence="5" key="1">
    <citation type="submission" date="2021-01" db="EMBL/GenBank/DDBJ databases">
        <title>Genome sequence of strain Noviherbaspirillum sp. DKR-6.</title>
        <authorList>
            <person name="Chaudhary D.K."/>
        </authorList>
    </citation>
    <scope>NUCLEOTIDE SEQUENCE</scope>
    <source>
        <strain evidence="5">DKR-6</strain>
    </source>
</reference>
<feature type="region of interest" description="Disordered" evidence="4">
    <location>
        <begin position="1"/>
        <end position="51"/>
    </location>
</feature>
<accession>A0A934SUG0</accession>
<gene>
    <name evidence="5" type="ORF">JJB74_20510</name>
</gene>
<dbReference type="PROSITE" id="PS50297">
    <property type="entry name" value="ANK_REP_REGION"/>
    <property type="match status" value="4"/>
</dbReference>
<dbReference type="PANTHER" id="PTHR24171:SF9">
    <property type="entry name" value="ANKYRIN REPEAT DOMAIN-CONTAINING PROTEIN 39"/>
    <property type="match status" value="1"/>
</dbReference>
<feature type="repeat" description="ANK" evidence="3">
    <location>
        <begin position="266"/>
        <end position="298"/>
    </location>
</feature>
<feature type="repeat" description="ANK" evidence="3">
    <location>
        <begin position="233"/>
        <end position="265"/>
    </location>
</feature>
<dbReference type="PROSITE" id="PS50088">
    <property type="entry name" value="ANK_REPEAT"/>
    <property type="match status" value="6"/>
</dbReference>
<feature type="repeat" description="ANK" evidence="3">
    <location>
        <begin position="398"/>
        <end position="430"/>
    </location>
</feature>
<keyword evidence="2 3" id="KW-0040">ANK repeat</keyword>
<organism evidence="5 6">
    <name type="scientific">Noviherbaspirillum pedocola</name>
    <dbReference type="NCBI Taxonomy" id="2801341"/>
    <lineage>
        <taxon>Bacteria</taxon>
        <taxon>Pseudomonadati</taxon>
        <taxon>Pseudomonadota</taxon>
        <taxon>Betaproteobacteria</taxon>
        <taxon>Burkholderiales</taxon>
        <taxon>Oxalobacteraceae</taxon>
        <taxon>Noviherbaspirillum</taxon>
    </lineage>
</organism>
<dbReference type="InterPro" id="IPR002110">
    <property type="entry name" value="Ankyrin_rpt"/>
</dbReference>
<dbReference type="Proteomes" id="UP000622890">
    <property type="component" value="Unassembled WGS sequence"/>
</dbReference>
<dbReference type="Gene3D" id="1.25.40.20">
    <property type="entry name" value="Ankyrin repeat-containing domain"/>
    <property type="match status" value="5"/>
</dbReference>
<dbReference type="SUPFAM" id="SSF48403">
    <property type="entry name" value="Ankyrin repeat"/>
    <property type="match status" value="2"/>
</dbReference>
<feature type="compositionally biased region" description="Low complexity" evidence="4">
    <location>
        <begin position="7"/>
        <end position="19"/>
    </location>
</feature>
<protein>
    <submittedName>
        <fullName evidence="5">Ankyrin repeat domain-containing protein</fullName>
    </submittedName>
</protein>
<dbReference type="SMART" id="SM00248">
    <property type="entry name" value="ANK"/>
    <property type="match status" value="9"/>
</dbReference>
<dbReference type="PANTHER" id="PTHR24171">
    <property type="entry name" value="ANKYRIN REPEAT DOMAIN-CONTAINING PROTEIN 39-RELATED"/>
    <property type="match status" value="1"/>
</dbReference>
<evidence type="ECO:0000313" key="6">
    <source>
        <dbReference type="Proteomes" id="UP000622890"/>
    </source>
</evidence>
<feature type="compositionally biased region" description="Polar residues" evidence="4">
    <location>
        <begin position="36"/>
        <end position="51"/>
    </location>
</feature>
<dbReference type="Pfam" id="PF12796">
    <property type="entry name" value="Ank_2"/>
    <property type="match status" value="3"/>
</dbReference>
<keyword evidence="1" id="KW-0677">Repeat</keyword>
<sequence length="469" mass="50679">MDATINDVSLNDTYSSSSSDESDLTATRKPLPPRIASSTSDTSLLNPANRAGTSVPFTAPGYVNPAPDFVDTLYEAGKLKQSERSQRKAEKLKERIPLGTLDLLFSYAASNDVDGIKKLIETGSINLHIPRVDDMRTPLMVAVIAGHVEMVQLLTAHAKPEQLMHRDESGASALDLALDHGTVLLADIVYKAAPGISHPKGYTPLVAAIAERMEIRISKLMKCVRNVNERSADRTTALEMAIQNGMMKLSAELLDKGAFVNEQDRERNCPLSFAARFGFGDIVALLCTRGANVDRQNKDGNTPLQFAAWGGHQLAVQRLLQHGADPNLQDNAGATPLYAAASCGNADIITILVEAQARVDLADIEDHTPLHMAAIAGHASAVKALIDAGASVDAVDKQGRTPLQYAVEKNRSDCARLLLEHEADVNHADATGYTALDIHDEHQGEEEVGRLLRDYRARGRCCKPRCAIV</sequence>
<name>A0A934SUG0_9BURK</name>
<dbReference type="PRINTS" id="PR01415">
    <property type="entry name" value="ANKYRIN"/>
</dbReference>
<feature type="repeat" description="ANK" evidence="3">
    <location>
        <begin position="332"/>
        <end position="364"/>
    </location>
</feature>
<dbReference type="EMBL" id="JAEPBG010000009">
    <property type="protein sequence ID" value="MBK4737011.1"/>
    <property type="molecule type" value="Genomic_DNA"/>
</dbReference>
<keyword evidence="6" id="KW-1185">Reference proteome</keyword>
<proteinExistence type="predicted"/>
<evidence type="ECO:0000256" key="4">
    <source>
        <dbReference type="SAM" id="MobiDB-lite"/>
    </source>
</evidence>
<dbReference type="RefSeq" id="WP_200594959.1">
    <property type="nucleotide sequence ID" value="NZ_JAEPBG010000009.1"/>
</dbReference>
<feature type="repeat" description="ANK" evidence="3">
    <location>
        <begin position="365"/>
        <end position="397"/>
    </location>
</feature>
<dbReference type="AlphaFoldDB" id="A0A934SUG0"/>
<evidence type="ECO:0000256" key="2">
    <source>
        <dbReference type="ARBA" id="ARBA00023043"/>
    </source>
</evidence>
<evidence type="ECO:0000313" key="5">
    <source>
        <dbReference type="EMBL" id="MBK4737011.1"/>
    </source>
</evidence>